<feature type="transmembrane region" description="Helical" evidence="1">
    <location>
        <begin position="41"/>
        <end position="60"/>
    </location>
</feature>
<sequence length="254" mass="27743">MAAQLLPDVLGLAIGVLVYSIFCLSLGLLTAWLVWVHREGTSYVFLLAIFTVVGGAASIAQQIHTIVAWRDIKLEQHRYKVAHVGNPVVALAGGSVDLDLALFYIQFACYGIEALLIFFWCAVLLQSVFQLRALVHSLRYSNAAAKASAILIPILMVCLLQIKALQDNTIGFFVIANLCMSVGLLGGAVMLFSILGRYIYTRRALISFQFKYGKSSTKSGAQSRVSTAGGVQPRQKIYDRWLILRLAVGFVALG</sequence>
<protein>
    <submittedName>
        <fullName evidence="2">Uncharacterized protein</fullName>
    </submittedName>
</protein>
<name>A0A9P5H4A3_9HYPO</name>
<proteinExistence type="predicted"/>
<evidence type="ECO:0000256" key="1">
    <source>
        <dbReference type="SAM" id="Phobius"/>
    </source>
</evidence>
<dbReference type="OrthoDB" id="5287295at2759"/>
<keyword evidence="1" id="KW-1133">Transmembrane helix</keyword>
<comment type="caution">
    <text evidence="2">The sequence shown here is derived from an EMBL/GenBank/DDBJ whole genome shotgun (WGS) entry which is preliminary data.</text>
</comment>
<keyword evidence="3" id="KW-1185">Reference proteome</keyword>
<evidence type="ECO:0000313" key="2">
    <source>
        <dbReference type="EMBL" id="KAF7546887.1"/>
    </source>
</evidence>
<gene>
    <name evidence="2" type="ORF">G7Z17_g8107</name>
</gene>
<feature type="transmembrane region" description="Helical" evidence="1">
    <location>
        <begin position="143"/>
        <end position="164"/>
    </location>
</feature>
<dbReference type="EMBL" id="JAANBB010000195">
    <property type="protein sequence ID" value="KAF7546887.1"/>
    <property type="molecule type" value="Genomic_DNA"/>
</dbReference>
<keyword evidence="1" id="KW-0812">Transmembrane</keyword>
<feature type="transmembrane region" description="Helical" evidence="1">
    <location>
        <begin position="111"/>
        <end position="131"/>
    </location>
</feature>
<dbReference type="AlphaFoldDB" id="A0A9P5H4A3"/>
<evidence type="ECO:0000313" key="3">
    <source>
        <dbReference type="Proteomes" id="UP000722485"/>
    </source>
</evidence>
<feature type="transmembrane region" description="Helical" evidence="1">
    <location>
        <begin position="170"/>
        <end position="195"/>
    </location>
</feature>
<feature type="transmembrane region" description="Helical" evidence="1">
    <location>
        <begin position="12"/>
        <end position="35"/>
    </location>
</feature>
<dbReference type="Proteomes" id="UP000722485">
    <property type="component" value="Unassembled WGS sequence"/>
</dbReference>
<organism evidence="2 3">
    <name type="scientific">Cylindrodendrum hubeiense</name>
    <dbReference type="NCBI Taxonomy" id="595255"/>
    <lineage>
        <taxon>Eukaryota</taxon>
        <taxon>Fungi</taxon>
        <taxon>Dikarya</taxon>
        <taxon>Ascomycota</taxon>
        <taxon>Pezizomycotina</taxon>
        <taxon>Sordariomycetes</taxon>
        <taxon>Hypocreomycetidae</taxon>
        <taxon>Hypocreales</taxon>
        <taxon>Nectriaceae</taxon>
        <taxon>Cylindrodendrum</taxon>
    </lineage>
</organism>
<keyword evidence="1" id="KW-0472">Membrane</keyword>
<reference evidence="2" key="1">
    <citation type="submission" date="2020-03" db="EMBL/GenBank/DDBJ databases">
        <title>Draft Genome Sequence of Cylindrodendrum hubeiense.</title>
        <authorList>
            <person name="Buettner E."/>
            <person name="Kellner H."/>
        </authorList>
    </citation>
    <scope>NUCLEOTIDE SEQUENCE</scope>
    <source>
        <strain evidence="2">IHI 201604</strain>
    </source>
</reference>
<accession>A0A9P5H4A3</accession>